<dbReference type="EMBL" id="JACJTA010000004">
    <property type="protein sequence ID" value="MBD2603513.1"/>
    <property type="molecule type" value="Genomic_DNA"/>
</dbReference>
<gene>
    <name evidence="1" type="ORF">H6G81_02945</name>
</gene>
<protein>
    <recommendedName>
        <fullName evidence="3">Transposase</fullName>
    </recommendedName>
</protein>
<dbReference type="RefSeq" id="WP_144238427.1">
    <property type="nucleotide sequence ID" value="NZ_JACJTA010000004.1"/>
</dbReference>
<sequence>MKIIDHKDAINRRLYKGLFIVKTAIYRVSCLNRTVLRSLSQSDRRTFRSFESSTDLSASICVACGKPLRVYICGSLIP</sequence>
<proteinExistence type="predicted"/>
<name>A0ABR8GJK4_9CYAN</name>
<comment type="caution">
    <text evidence="1">The sequence shown here is derived from an EMBL/GenBank/DDBJ whole genome shotgun (WGS) entry which is preliminary data.</text>
</comment>
<keyword evidence="2" id="KW-1185">Reference proteome</keyword>
<evidence type="ECO:0008006" key="3">
    <source>
        <dbReference type="Google" id="ProtNLM"/>
    </source>
</evidence>
<evidence type="ECO:0000313" key="1">
    <source>
        <dbReference type="EMBL" id="MBD2603513.1"/>
    </source>
</evidence>
<organism evidence="1 2">
    <name type="scientific">Scytonema hofmannii FACHB-248</name>
    <dbReference type="NCBI Taxonomy" id="1842502"/>
    <lineage>
        <taxon>Bacteria</taxon>
        <taxon>Bacillati</taxon>
        <taxon>Cyanobacteriota</taxon>
        <taxon>Cyanophyceae</taxon>
        <taxon>Nostocales</taxon>
        <taxon>Scytonemataceae</taxon>
        <taxon>Scytonema</taxon>
    </lineage>
</organism>
<accession>A0ABR8GJK4</accession>
<reference evidence="1 2" key="1">
    <citation type="journal article" date="2020" name="ISME J.">
        <title>Comparative genomics reveals insights into cyanobacterial evolution and habitat adaptation.</title>
        <authorList>
            <person name="Chen M.Y."/>
            <person name="Teng W.K."/>
            <person name="Zhao L."/>
            <person name="Hu C.X."/>
            <person name="Zhou Y.K."/>
            <person name="Han B.P."/>
            <person name="Song L.R."/>
            <person name="Shu W.S."/>
        </authorList>
    </citation>
    <scope>NUCLEOTIDE SEQUENCE [LARGE SCALE GENOMIC DNA]</scope>
    <source>
        <strain evidence="1 2">FACHB-248</strain>
    </source>
</reference>
<dbReference type="Proteomes" id="UP000660380">
    <property type="component" value="Unassembled WGS sequence"/>
</dbReference>
<evidence type="ECO:0000313" key="2">
    <source>
        <dbReference type="Proteomes" id="UP000660380"/>
    </source>
</evidence>